<feature type="region of interest" description="Disordered" evidence="2">
    <location>
        <begin position="347"/>
        <end position="368"/>
    </location>
</feature>
<accession>A0A6J7LX87</accession>
<evidence type="ECO:0000256" key="2">
    <source>
        <dbReference type="SAM" id="MobiDB-lite"/>
    </source>
</evidence>
<name>A0A6J7LX87_9ZZZZ</name>
<reference evidence="4" key="1">
    <citation type="submission" date="2020-05" db="EMBL/GenBank/DDBJ databases">
        <authorList>
            <person name="Chiriac C."/>
            <person name="Salcher M."/>
            <person name="Ghai R."/>
            <person name="Kavagutti S V."/>
        </authorList>
    </citation>
    <scope>NUCLEOTIDE SEQUENCE</scope>
</reference>
<dbReference type="PROSITE" id="PS51987">
    <property type="entry name" value="GS_CATALYTIC"/>
    <property type="match status" value="1"/>
</dbReference>
<dbReference type="SUPFAM" id="SSF55931">
    <property type="entry name" value="Glutamine synthetase/guanido kinase"/>
    <property type="match status" value="1"/>
</dbReference>
<dbReference type="PANTHER" id="PTHR43785">
    <property type="entry name" value="GAMMA-GLUTAMYLPUTRESCINE SYNTHETASE"/>
    <property type="match status" value="1"/>
</dbReference>
<gene>
    <name evidence="4" type="ORF">UFOPK3772_03534</name>
</gene>
<protein>
    <submittedName>
        <fullName evidence="4">Unannotated protein</fullName>
    </submittedName>
</protein>
<feature type="domain" description="GS catalytic" evidence="3">
    <location>
        <begin position="95"/>
        <end position="423"/>
    </location>
</feature>
<dbReference type="GO" id="GO:0004356">
    <property type="term" value="F:glutamine synthetase activity"/>
    <property type="evidence" value="ECO:0007669"/>
    <property type="project" value="InterPro"/>
</dbReference>
<sequence>MADQIDVIFPDLLGLTHGKTVPPNRLDHPTHYAITVMVQGLDLEFLDVPTYSTSSGFPDMEARVDLDTLRPWIGGRRTAMASLYRTNGEPLPLDSRRQLQLICNRWAARGFTAMSGFEMEFFLLASRQPLVKLPVPDHRVYGIGAGADPSGTLEVIAELAELAGLQVEGVNAEFTPSQVEAALHYQPAGAAADAALLFRELVHGVARDRGVDATFMARPFADAVGSGLHLNMSLANSAGDNMFAELSDADGISDLARHFMAGLLHHHEALTAFAAPTVNSYKRLTPGMLSGYWANWGLDNRICTVRVPGQRGATTRVEHRMADGTASPHLLSAALFAAGLHGVEEAMPLPEPQQGDADVEPNTDRHTPHTLSGALDALEADTSLRAYLEPDLVEVYLGLKREEWKRWEQAVTDWEQDEYSRVY</sequence>
<dbReference type="Gene3D" id="3.30.590.10">
    <property type="entry name" value="Glutamine synthetase/guanido kinase, catalytic domain"/>
    <property type="match status" value="1"/>
</dbReference>
<dbReference type="InterPro" id="IPR036651">
    <property type="entry name" value="Gln_synt_N_sf"/>
</dbReference>
<evidence type="ECO:0000313" key="4">
    <source>
        <dbReference type="EMBL" id="CAB4973101.1"/>
    </source>
</evidence>
<dbReference type="Pfam" id="PF00120">
    <property type="entry name" value="Gln-synt_C"/>
    <property type="match status" value="1"/>
</dbReference>
<dbReference type="InterPro" id="IPR014746">
    <property type="entry name" value="Gln_synth/guanido_kin_cat_dom"/>
</dbReference>
<organism evidence="4">
    <name type="scientific">freshwater metagenome</name>
    <dbReference type="NCBI Taxonomy" id="449393"/>
    <lineage>
        <taxon>unclassified sequences</taxon>
        <taxon>metagenomes</taxon>
        <taxon>ecological metagenomes</taxon>
    </lineage>
</organism>
<evidence type="ECO:0000259" key="3">
    <source>
        <dbReference type="PROSITE" id="PS51987"/>
    </source>
</evidence>
<evidence type="ECO:0000256" key="1">
    <source>
        <dbReference type="ARBA" id="ARBA00022598"/>
    </source>
</evidence>
<dbReference type="AlphaFoldDB" id="A0A6J7LX87"/>
<keyword evidence="1" id="KW-0436">Ligase</keyword>
<dbReference type="PANTHER" id="PTHR43785:SF12">
    <property type="entry name" value="TYPE-1 GLUTAMINE SYNTHETASE 2"/>
    <property type="match status" value="1"/>
</dbReference>
<dbReference type="EMBL" id="CAFBNE010000225">
    <property type="protein sequence ID" value="CAB4973101.1"/>
    <property type="molecule type" value="Genomic_DNA"/>
</dbReference>
<dbReference type="GO" id="GO:0006542">
    <property type="term" value="P:glutamine biosynthetic process"/>
    <property type="evidence" value="ECO:0007669"/>
    <property type="project" value="InterPro"/>
</dbReference>
<dbReference type="SMART" id="SM01230">
    <property type="entry name" value="Gln-synt_C"/>
    <property type="match status" value="1"/>
</dbReference>
<dbReference type="SUPFAM" id="SSF54368">
    <property type="entry name" value="Glutamine synthetase, N-terminal domain"/>
    <property type="match status" value="1"/>
</dbReference>
<dbReference type="InterPro" id="IPR008146">
    <property type="entry name" value="Gln_synth_cat_dom"/>
</dbReference>
<proteinExistence type="predicted"/>